<feature type="transmembrane region" description="Helical" evidence="7">
    <location>
        <begin position="436"/>
        <end position="455"/>
    </location>
</feature>
<feature type="transmembrane region" description="Helical" evidence="7">
    <location>
        <begin position="276"/>
        <end position="298"/>
    </location>
</feature>
<feature type="transmembrane region" description="Helical" evidence="7">
    <location>
        <begin position="318"/>
        <end position="338"/>
    </location>
</feature>
<dbReference type="OrthoDB" id="330047at2759"/>
<evidence type="ECO:0000313" key="9">
    <source>
        <dbReference type="Proteomes" id="UP000290900"/>
    </source>
</evidence>
<proteinExistence type="inferred from homology"/>
<dbReference type="PANTHER" id="PTHR20772">
    <property type="entry name" value="PROTEIN FMP42"/>
    <property type="match status" value="1"/>
</dbReference>
<evidence type="ECO:0000256" key="5">
    <source>
        <dbReference type="ARBA" id="ARBA00022989"/>
    </source>
</evidence>
<feature type="transmembrane region" description="Helical" evidence="7">
    <location>
        <begin position="132"/>
        <end position="154"/>
    </location>
</feature>
<evidence type="ECO:0000256" key="6">
    <source>
        <dbReference type="ARBA" id="ARBA00023136"/>
    </source>
</evidence>
<keyword evidence="3" id="KW-0813">Transport</keyword>
<dbReference type="InterPro" id="IPR036259">
    <property type="entry name" value="MFS_trans_sf"/>
</dbReference>
<evidence type="ECO:0000256" key="2">
    <source>
        <dbReference type="ARBA" id="ARBA00006595"/>
    </source>
</evidence>
<feature type="transmembrane region" description="Helical" evidence="7">
    <location>
        <begin position="166"/>
        <end position="186"/>
    </location>
</feature>
<organism evidence="8 9">
    <name type="scientific">Brettanomyces naardenensis</name>
    <name type="common">Yeast</name>
    <dbReference type="NCBI Taxonomy" id="13370"/>
    <lineage>
        <taxon>Eukaryota</taxon>
        <taxon>Fungi</taxon>
        <taxon>Dikarya</taxon>
        <taxon>Ascomycota</taxon>
        <taxon>Saccharomycotina</taxon>
        <taxon>Pichiomycetes</taxon>
        <taxon>Pichiales</taxon>
        <taxon>Pichiaceae</taxon>
        <taxon>Brettanomyces</taxon>
    </lineage>
</organism>
<dbReference type="InterPro" id="IPR052599">
    <property type="entry name" value="SLC43A_AATransporter"/>
</dbReference>
<dbReference type="AlphaFoldDB" id="A0A448YGV1"/>
<dbReference type="GO" id="GO:0000329">
    <property type="term" value="C:fungal-type vacuole membrane"/>
    <property type="evidence" value="ECO:0007669"/>
    <property type="project" value="TreeGrafter"/>
</dbReference>
<gene>
    <name evidence="8" type="ORF">BRENAR_LOCUS876</name>
</gene>
<comment type="similarity">
    <text evidence="2">Belongs to the SLC43A transporter (TC 2.A.1.44) family.</text>
</comment>
<evidence type="ECO:0000256" key="4">
    <source>
        <dbReference type="ARBA" id="ARBA00022692"/>
    </source>
</evidence>
<dbReference type="STRING" id="13370.A0A448YGV1"/>
<dbReference type="Gene3D" id="1.20.1250.20">
    <property type="entry name" value="MFS general substrate transporter like domains"/>
    <property type="match status" value="1"/>
</dbReference>
<dbReference type="Proteomes" id="UP000290900">
    <property type="component" value="Unassembled WGS sequence"/>
</dbReference>
<sequence length="476" mass="52655">MTWCLFAAGPVFGFAALKPVLISEGVYSDVCPDGGLCDERDLKFNFMFALSAVVTNATAFIVGSILDSFGPRVTGIIGSFIIAFAALCLAYGSVITIVDAYLLGYVSLAFGGPFVFISCFQLANSFPGHSGLVLALLTGCFDTSSALFMFYRVAYQNSLVKNFTMYKFFTAYLVVPLFILICQLFIMPHHSYKTIQTLAKIGETGIDETGLPVNPEDNRYDPQQVDQLERTRSHLSIRSSKSVYEEIADIRLNDKSGGIHGILHGKSPREQMRTPWFWLMCLFTTIQMLRINYFLATIRTQMTWYFDSESAAITVNKFFDLALPLGGVISIPFIGLILDNLQTVTTLHILLVTSAIIGFAGLSSYQFVQVLGICLLVVYRPFYYTAVSDYCAKVFGFETFGTVYGTIICFSGLCNMAQSYLDRLTMLQFNKDPNPVNIALLALTVLFGGSMLGYVKGQERKLKRQAVIAEAMGLLT</sequence>
<name>A0A448YGV1_BRENA</name>
<evidence type="ECO:0000256" key="1">
    <source>
        <dbReference type="ARBA" id="ARBA00004141"/>
    </source>
</evidence>
<feature type="transmembrane region" description="Helical" evidence="7">
    <location>
        <begin position="73"/>
        <end position="94"/>
    </location>
</feature>
<keyword evidence="5 7" id="KW-1133">Transmembrane helix</keyword>
<evidence type="ECO:0000256" key="7">
    <source>
        <dbReference type="SAM" id="Phobius"/>
    </source>
</evidence>
<evidence type="ECO:0000256" key="3">
    <source>
        <dbReference type="ARBA" id="ARBA00022448"/>
    </source>
</evidence>
<evidence type="ECO:0000313" key="8">
    <source>
        <dbReference type="EMBL" id="VEU20141.1"/>
    </source>
</evidence>
<feature type="transmembrane region" description="Helical" evidence="7">
    <location>
        <begin position="100"/>
        <end position="120"/>
    </location>
</feature>
<feature type="transmembrane region" description="Helical" evidence="7">
    <location>
        <begin position="46"/>
        <end position="66"/>
    </location>
</feature>
<keyword evidence="4 7" id="KW-0812">Transmembrane</keyword>
<dbReference type="SUPFAM" id="SSF103473">
    <property type="entry name" value="MFS general substrate transporter"/>
    <property type="match status" value="1"/>
</dbReference>
<reference evidence="8 9" key="1">
    <citation type="submission" date="2018-12" db="EMBL/GenBank/DDBJ databases">
        <authorList>
            <person name="Tiukova I."/>
            <person name="Dainat J."/>
        </authorList>
    </citation>
    <scope>NUCLEOTIDE SEQUENCE [LARGE SCALE GENOMIC DNA]</scope>
</reference>
<accession>A0A448YGV1</accession>
<dbReference type="FunCoup" id="A0A448YGV1">
    <property type="interactions" value="52"/>
</dbReference>
<keyword evidence="6 7" id="KW-0472">Membrane</keyword>
<comment type="subcellular location">
    <subcellularLocation>
        <location evidence="1">Membrane</location>
        <topology evidence="1">Multi-pass membrane protein</topology>
    </subcellularLocation>
</comment>
<dbReference type="InParanoid" id="A0A448YGV1"/>
<dbReference type="PANTHER" id="PTHR20772:SF2">
    <property type="entry name" value="PROTEIN FMP42"/>
    <property type="match status" value="1"/>
</dbReference>
<keyword evidence="9" id="KW-1185">Reference proteome</keyword>
<feature type="transmembrane region" description="Helical" evidence="7">
    <location>
        <begin position="350"/>
        <end position="379"/>
    </location>
</feature>
<dbReference type="EMBL" id="CAACVR010000002">
    <property type="protein sequence ID" value="VEU20141.1"/>
    <property type="molecule type" value="Genomic_DNA"/>
</dbReference>
<protein>
    <submittedName>
        <fullName evidence="8">DEKNAAC101033</fullName>
    </submittedName>
</protein>